<evidence type="ECO:0000256" key="2">
    <source>
        <dbReference type="SAM" id="Phobius"/>
    </source>
</evidence>
<keyword evidence="2" id="KW-1133">Transmembrane helix</keyword>
<keyword evidence="5" id="KW-1185">Reference proteome</keyword>
<evidence type="ECO:0000256" key="1">
    <source>
        <dbReference type="SAM" id="MobiDB-lite"/>
    </source>
</evidence>
<proteinExistence type="predicted"/>
<gene>
    <name evidence="4" type="ORF">ACJMK2_016333</name>
</gene>
<protein>
    <recommendedName>
        <fullName evidence="3">LEM domain-containing protein</fullName>
    </recommendedName>
</protein>
<dbReference type="SMART" id="SM00540">
    <property type="entry name" value="LEM"/>
    <property type="match status" value="1"/>
</dbReference>
<dbReference type="InterPro" id="IPR051656">
    <property type="entry name" value="LEM_domain"/>
</dbReference>
<reference evidence="4 5" key="1">
    <citation type="submission" date="2024-11" db="EMBL/GenBank/DDBJ databases">
        <title>Chromosome-level genome assembly of the freshwater bivalve Anodonta woodiana.</title>
        <authorList>
            <person name="Chen X."/>
        </authorList>
    </citation>
    <scope>NUCLEOTIDE SEQUENCE [LARGE SCALE GENOMIC DNA]</scope>
    <source>
        <strain evidence="4">MN2024</strain>
        <tissue evidence="4">Gills</tissue>
    </source>
</reference>
<dbReference type="Proteomes" id="UP001634394">
    <property type="component" value="Unassembled WGS sequence"/>
</dbReference>
<keyword evidence="2" id="KW-0812">Transmembrane</keyword>
<feature type="domain" description="LEM" evidence="3">
    <location>
        <begin position="1"/>
        <end position="45"/>
    </location>
</feature>
<feature type="transmembrane region" description="Helical" evidence="2">
    <location>
        <begin position="142"/>
        <end position="160"/>
    </location>
</feature>
<dbReference type="InterPro" id="IPR003887">
    <property type="entry name" value="LEM_dom"/>
</dbReference>
<name>A0ABD3UWS1_SINWO</name>
<accession>A0ABD3UWS1</accession>
<feature type="compositionally biased region" description="Acidic residues" evidence="1">
    <location>
        <begin position="55"/>
        <end position="76"/>
    </location>
</feature>
<evidence type="ECO:0000313" key="5">
    <source>
        <dbReference type="Proteomes" id="UP001634394"/>
    </source>
</evidence>
<evidence type="ECO:0000313" key="4">
    <source>
        <dbReference type="EMBL" id="KAL3852715.1"/>
    </source>
</evidence>
<sequence>MESIPEMSNEDLRQQLEAYGVNVGPITASTRKFYEKKLQKKMSGGDAPQQIQPSSEEEEDEEEEQEAMDVDPEDEVQINRKPITVEARRPLPGRQYETTVIHRTTHVDTNTNSRIRPKDIVTQAEPPEEETTTEAPKSGFPVWIKLFLLLGTIFIFYLVIKNMDPNAENKIPKSLESDRGL</sequence>
<keyword evidence="2" id="KW-0472">Membrane</keyword>
<dbReference type="InterPro" id="IPR011015">
    <property type="entry name" value="LEM/LEM-like_dom_sf"/>
</dbReference>
<dbReference type="PANTHER" id="PTHR12019:SF9">
    <property type="entry name" value="THYMOPOIETIN"/>
    <property type="match status" value="1"/>
</dbReference>
<dbReference type="AlphaFoldDB" id="A0ABD3UWS1"/>
<dbReference type="Gene3D" id="1.10.720.40">
    <property type="match status" value="1"/>
</dbReference>
<dbReference type="FunFam" id="1.10.720.40:FF:000001">
    <property type="entry name" value="LEM domain containing 2, isoform CRA_a"/>
    <property type="match status" value="1"/>
</dbReference>
<evidence type="ECO:0000259" key="3">
    <source>
        <dbReference type="PROSITE" id="PS50954"/>
    </source>
</evidence>
<dbReference type="Pfam" id="PF03020">
    <property type="entry name" value="LEM"/>
    <property type="match status" value="1"/>
</dbReference>
<dbReference type="SUPFAM" id="SSF63451">
    <property type="entry name" value="LEM domain"/>
    <property type="match status" value="1"/>
</dbReference>
<organism evidence="4 5">
    <name type="scientific">Sinanodonta woodiana</name>
    <name type="common">Chinese pond mussel</name>
    <name type="synonym">Anodonta woodiana</name>
    <dbReference type="NCBI Taxonomy" id="1069815"/>
    <lineage>
        <taxon>Eukaryota</taxon>
        <taxon>Metazoa</taxon>
        <taxon>Spiralia</taxon>
        <taxon>Lophotrochozoa</taxon>
        <taxon>Mollusca</taxon>
        <taxon>Bivalvia</taxon>
        <taxon>Autobranchia</taxon>
        <taxon>Heteroconchia</taxon>
        <taxon>Palaeoheterodonta</taxon>
        <taxon>Unionida</taxon>
        <taxon>Unionoidea</taxon>
        <taxon>Unionidae</taxon>
        <taxon>Unioninae</taxon>
        <taxon>Sinanodonta</taxon>
    </lineage>
</organism>
<dbReference type="EMBL" id="JBJQND010000015">
    <property type="protein sequence ID" value="KAL3852715.1"/>
    <property type="molecule type" value="Genomic_DNA"/>
</dbReference>
<dbReference type="PANTHER" id="PTHR12019">
    <property type="entry name" value="LAMINA-ASSOCIATED POLYPEPTIDE THYMOPOIETIN"/>
    <property type="match status" value="1"/>
</dbReference>
<feature type="region of interest" description="Disordered" evidence="1">
    <location>
        <begin position="37"/>
        <end position="77"/>
    </location>
</feature>
<dbReference type="CDD" id="cd12940">
    <property type="entry name" value="LEM_LAP2_LEMD1"/>
    <property type="match status" value="1"/>
</dbReference>
<dbReference type="PROSITE" id="PS50954">
    <property type="entry name" value="LEM"/>
    <property type="match status" value="1"/>
</dbReference>
<comment type="caution">
    <text evidence="4">The sequence shown here is derived from an EMBL/GenBank/DDBJ whole genome shotgun (WGS) entry which is preliminary data.</text>
</comment>